<evidence type="ECO:0000256" key="2">
    <source>
        <dbReference type="ARBA" id="ARBA00022490"/>
    </source>
</evidence>
<evidence type="ECO:0000313" key="12">
    <source>
        <dbReference type="Proteomes" id="UP000299102"/>
    </source>
</evidence>
<reference evidence="11 12" key="1">
    <citation type="journal article" date="2019" name="Commun. Biol.">
        <title>The bagworm genome reveals a unique fibroin gene that provides high tensile strength.</title>
        <authorList>
            <person name="Kono N."/>
            <person name="Nakamura H."/>
            <person name="Ohtoshi R."/>
            <person name="Tomita M."/>
            <person name="Numata K."/>
            <person name="Arakawa K."/>
        </authorList>
    </citation>
    <scope>NUCLEOTIDE SEQUENCE [LARGE SCALE GENOMIC DNA]</scope>
</reference>
<dbReference type="GO" id="GO:0051301">
    <property type="term" value="P:cell division"/>
    <property type="evidence" value="ECO:0007669"/>
    <property type="project" value="UniProtKB-KW"/>
</dbReference>
<evidence type="ECO:0000256" key="7">
    <source>
        <dbReference type="HAMAP-Rule" id="MF_03022"/>
    </source>
</evidence>
<dbReference type="PROSITE" id="PS50294">
    <property type="entry name" value="WD_REPEATS_REGION"/>
    <property type="match status" value="4"/>
</dbReference>
<gene>
    <name evidence="11" type="primary">katnb1</name>
    <name evidence="7" type="synonym">KATNB1</name>
    <name evidence="11" type="ORF">EVAR_51375_1</name>
</gene>
<dbReference type="SMART" id="SM00320">
    <property type="entry name" value="WD40"/>
    <property type="match status" value="5"/>
</dbReference>
<dbReference type="PROSITE" id="PS00678">
    <property type="entry name" value="WD_REPEATS_1"/>
    <property type="match status" value="3"/>
</dbReference>
<dbReference type="Gene3D" id="2.130.10.10">
    <property type="entry name" value="YVTN repeat-like/Quinoprotein amine dehydrogenase"/>
    <property type="match status" value="1"/>
</dbReference>
<dbReference type="Proteomes" id="UP000299102">
    <property type="component" value="Unassembled WGS sequence"/>
</dbReference>
<keyword evidence="5" id="KW-0677">Repeat</keyword>
<dbReference type="PROSITE" id="PS50082">
    <property type="entry name" value="WD_REPEATS_2"/>
    <property type="match status" value="4"/>
</dbReference>
<keyword evidence="7" id="KW-0132">Cell division</keyword>
<organism evidence="11 12">
    <name type="scientific">Eumeta variegata</name>
    <name type="common">Bagworm moth</name>
    <name type="synonym">Eumeta japonica</name>
    <dbReference type="NCBI Taxonomy" id="151549"/>
    <lineage>
        <taxon>Eukaryota</taxon>
        <taxon>Metazoa</taxon>
        <taxon>Ecdysozoa</taxon>
        <taxon>Arthropoda</taxon>
        <taxon>Hexapoda</taxon>
        <taxon>Insecta</taxon>
        <taxon>Pterygota</taxon>
        <taxon>Neoptera</taxon>
        <taxon>Endopterygota</taxon>
        <taxon>Lepidoptera</taxon>
        <taxon>Glossata</taxon>
        <taxon>Ditrysia</taxon>
        <taxon>Tineoidea</taxon>
        <taxon>Psychidae</taxon>
        <taxon>Oiketicinae</taxon>
        <taxon>Eumeta</taxon>
    </lineage>
</organism>
<evidence type="ECO:0000256" key="9">
    <source>
        <dbReference type="SAM" id="MobiDB-lite"/>
    </source>
</evidence>
<comment type="subunit">
    <text evidence="7">Interacts with KATNA1. This interaction enhances the microtubule binding and severing activity of KATNA1 and also targets this activity to the centrosome.</text>
</comment>
<dbReference type="GO" id="GO:0000922">
    <property type="term" value="C:spindle pole"/>
    <property type="evidence" value="ECO:0007669"/>
    <property type="project" value="UniProtKB-SubCell"/>
</dbReference>
<evidence type="ECO:0000256" key="8">
    <source>
        <dbReference type="PROSITE-ProRule" id="PRU00221"/>
    </source>
</evidence>
<dbReference type="InterPro" id="IPR026962">
    <property type="entry name" value="KTNB1"/>
</dbReference>
<evidence type="ECO:0000256" key="6">
    <source>
        <dbReference type="ARBA" id="ARBA00023212"/>
    </source>
</evidence>
<sequence length="826" mass="91455">MNDETQRAVAATMYHQACVCVRLRACVRVFMPRAYTLIKTNRCSNAADREKAKLHDIQRHLTSDKHKKTLIIASTSSSLTSYFRHEKYGDKEAELALAEGLWAFHTSLSGHTTPVECVCFGHSEDLVCAGSQTGALKIWDLEAAKLLRTFTGHKGAIKCMDFHPYGSYLTTGSCDSNIKFWDMRKRGCIVTYSSHRLAVNSLQFSPDGQWIASACEDGLVKVWDVRVGKVLQEFTEHTAAVTCVKFHPHEFLLASCGADRAVNFWDMEKFQLVSKFENDSTSIRHMVFSDDGSTLLGGGSDGLHVVGWEPTRIFDTVPAHWGQIHDMTVAHTQLIAGSFYSTYVVLCVVDLTKVYPFGGSPPVTSPVIKDVSPFQKEHSVRKSFSKEKPIKQVVHRTTLDEKTAEESTSGTEADEDSGAVISNYTDYREIFKPSRALTRTPPPADSLAPDDYPPSDLCPNTKVDTCPASGRVGTSLRQLSIEESRDPPLRPSPASSPLAHPAPASSPPQKHRTDFYSRIPTSTKDHYPLTEKRTEVFRVVEGPKDGANTISSRMSLNRHHSYKESKTVSARNNNLRQSTSEVSLGPPSLGPRSLSFTRTSSEIVGRPRTDSVGAATRSVSRGVDTAEESTRPERDSDAEIVPLALDRPVGLDLDEFLPRGYSEQTKRGTRGPGAEPSEQEVLGVMMRRHDSMMAVLLARQRALQIFHSVRINKNLKIALDSLIALEDTAVIVDVLNVMAHKPHMQCGCNALRLIVRNFSSVVRANVSAPTRTLGVDITSEERSMKCSRIYELLLDARSALLKRQTLQGRLGAAFRDLHNLMQQSLD</sequence>
<dbReference type="InterPro" id="IPR001680">
    <property type="entry name" value="WD40_rpt"/>
</dbReference>
<dbReference type="PANTHER" id="PTHR19845">
    <property type="entry name" value="KATANIN P80 SUBUNIT"/>
    <property type="match status" value="1"/>
</dbReference>
<dbReference type="GO" id="GO:0051013">
    <property type="term" value="P:microtubule severing"/>
    <property type="evidence" value="ECO:0007669"/>
    <property type="project" value="UniProtKB-UniRule"/>
</dbReference>
<dbReference type="GO" id="GO:0005874">
    <property type="term" value="C:microtubule"/>
    <property type="evidence" value="ECO:0007669"/>
    <property type="project" value="UniProtKB-KW"/>
</dbReference>
<dbReference type="GO" id="GO:0008352">
    <property type="term" value="C:katanin complex"/>
    <property type="evidence" value="ECO:0007669"/>
    <property type="project" value="InterPro"/>
</dbReference>
<dbReference type="InterPro" id="IPR020472">
    <property type="entry name" value="WD40_PAC1"/>
</dbReference>
<comment type="similarity">
    <text evidence="7">Belongs to the WD repeat KATNB1 family.</text>
</comment>
<evidence type="ECO:0000259" key="10">
    <source>
        <dbReference type="Pfam" id="PF13925"/>
    </source>
</evidence>
<dbReference type="STRING" id="151549.A0A4C1Y5K9"/>
<dbReference type="PANTHER" id="PTHR19845:SF0">
    <property type="entry name" value="KATANIN P80 WD40 REPEAT-CONTAINING SUBUNIT B1"/>
    <property type="match status" value="1"/>
</dbReference>
<evidence type="ECO:0000256" key="3">
    <source>
        <dbReference type="ARBA" id="ARBA00022574"/>
    </source>
</evidence>
<dbReference type="InterPro" id="IPR015943">
    <property type="entry name" value="WD40/YVTN_repeat-like_dom_sf"/>
</dbReference>
<feature type="repeat" description="WD" evidence="8">
    <location>
        <begin position="234"/>
        <end position="275"/>
    </location>
</feature>
<dbReference type="OrthoDB" id="10251605at2759"/>
<feature type="domain" description="Katanin p80 subunit C-terminal" evidence="10">
    <location>
        <begin position="741"/>
        <end position="821"/>
    </location>
</feature>
<keyword evidence="4 7" id="KW-0493">Microtubule</keyword>
<evidence type="ECO:0000256" key="1">
    <source>
        <dbReference type="ARBA" id="ARBA00004245"/>
    </source>
</evidence>
<evidence type="ECO:0000313" key="11">
    <source>
        <dbReference type="EMBL" id="GBP70264.1"/>
    </source>
</evidence>
<dbReference type="GO" id="GO:0005737">
    <property type="term" value="C:cytoplasm"/>
    <property type="evidence" value="ECO:0007669"/>
    <property type="project" value="UniProtKB-SubCell"/>
</dbReference>
<dbReference type="PRINTS" id="PR00320">
    <property type="entry name" value="GPROTEINBRPT"/>
</dbReference>
<dbReference type="InterPro" id="IPR019775">
    <property type="entry name" value="WD40_repeat_CS"/>
</dbReference>
<dbReference type="InterPro" id="IPR028021">
    <property type="entry name" value="Katanin_C-terminal"/>
</dbReference>
<comment type="function">
    <text evidence="7">Participates in a complex which severs microtubules in an ATP-dependent manner. May act to target the enzymatic subunit of this complex to sites of action such as the centrosome. Microtubule severing may promote rapid reorganization of cellular microtubule arrays and the release of microtubules from the centrosome following nucleation.</text>
</comment>
<keyword evidence="6 7" id="KW-0206">Cytoskeleton</keyword>
<dbReference type="EMBL" id="BGZK01001068">
    <property type="protein sequence ID" value="GBP70264.1"/>
    <property type="molecule type" value="Genomic_DNA"/>
</dbReference>
<proteinExistence type="inferred from homology"/>
<comment type="subcellular location">
    <subcellularLocation>
        <location evidence="1 7">Cytoplasm</location>
        <location evidence="1 7">Cytoskeleton</location>
    </subcellularLocation>
    <subcellularLocation>
        <location evidence="7">Cytoplasm</location>
    </subcellularLocation>
    <subcellularLocation>
        <location evidence="7">Cytoplasm</location>
        <location evidence="7">Cytoskeleton</location>
        <location evidence="7">Microtubule organizing center</location>
        <location evidence="7">Centrosome</location>
    </subcellularLocation>
    <subcellularLocation>
        <location evidence="7">Cytoplasm</location>
        <location evidence="7">Cytoskeleton</location>
        <location evidence="7">Spindle pole</location>
    </subcellularLocation>
    <subcellularLocation>
        <location evidence="7">Cytoplasm</location>
        <location evidence="7">Cytoskeleton</location>
        <location evidence="7">Spindle</location>
    </subcellularLocation>
    <text evidence="7">Predominantly cytoplasmic. Localized to the interphase centrosome and mitotic spindle poles.</text>
</comment>
<evidence type="ECO:0000256" key="5">
    <source>
        <dbReference type="ARBA" id="ARBA00022737"/>
    </source>
</evidence>
<name>A0A4C1Y5K9_EUMVA</name>
<comment type="caution">
    <text evidence="11">The sequence shown here is derived from an EMBL/GenBank/DDBJ whole genome shotgun (WGS) entry which is preliminary data.</text>
</comment>
<dbReference type="HAMAP" id="MF_03022">
    <property type="entry name" value="Katanin_p80_B1"/>
    <property type="match status" value="1"/>
</dbReference>
<feature type="region of interest" description="Disordered" evidence="9">
    <location>
        <begin position="557"/>
        <end position="594"/>
    </location>
</feature>
<accession>A0A4C1Y5K9</accession>
<feature type="region of interest" description="Disordered" evidence="9">
    <location>
        <begin position="432"/>
        <end position="525"/>
    </location>
</feature>
<dbReference type="CDD" id="cd00200">
    <property type="entry name" value="WD40"/>
    <property type="match status" value="1"/>
</dbReference>
<keyword evidence="7" id="KW-0131">Cell cycle</keyword>
<evidence type="ECO:0000256" key="4">
    <source>
        <dbReference type="ARBA" id="ARBA00022701"/>
    </source>
</evidence>
<feature type="repeat" description="WD" evidence="8">
    <location>
        <begin position="108"/>
        <end position="149"/>
    </location>
</feature>
<dbReference type="Pfam" id="PF13925">
    <property type="entry name" value="Katanin_con80"/>
    <property type="match status" value="1"/>
</dbReference>
<feature type="region of interest" description="Disordered" evidence="9">
    <location>
        <begin position="607"/>
        <end position="636"/>
    </location>
</feature>
<keyword evidence="12" id="KW-1185">Reference proteome</keyword>
<dbReference type="Pfam" id="PF00400">
    <property type="entry name" value="WD40"/>
    <property type="match status" value="4"/>
</dbReference>
<feature type="repeat" description="WD" evidence="8">
    <location>
        <begin position="150"/>
        <end position="191"/>
    </location>
</feature>
<dbReference type="GO" id="GO:0007019">
    <property type="term" value="P:microtubule depolymerization"/>
    <property type="evidence" value="ECO:0007669"/>
    <property type="project" value="TreeGrafter"/>
</dbReference>
<keyword evidence="2 7" id="KW-0963">Cytoplasm</keyword>
<keyword evidence="7" id="KW-0498">Mitosis</keyword>
<feature type="region of interest" description="Disordered" evidence="9">
    <location>
        <begin position="398"/>
        <end position="419"/>
    </location>
</feature>
<dbReference type="AlphaFoldDB" id="A0A4C1Y5K9"/>
<protein>
    <recommendedName>
        <fullName evidence="7">Katanin p80 WD40 repeat-containing subunit B1</fullName>
        <shortName evidence="7">Katanin p80 subunit B1</shortName>
    </recommendedName>
    <alternativeName>
        <fullName evidence="7">p80 katanin</fullName>
    </alternativeName>
</protein>
<feature type="repeat" description="WD" evidence="8">
    <location>
        <begin position="192"/>
        <end position="233"/>
    </location>
</feature>
<dbReference type="SUPFAM" id="SSF50978">
    <property type="entry name" value="WD40 repeat-like"/>
    <property type="match status" value="1"/>
</dbReference>
<dbReference type="InterPro" id="IPR036322">
    <property type="entry name" value="WD40_repeat_dom_sf"/>
</dbReference>
<keyword evidence="3 8" id="KW-0853">WD repeat</keyword>
<feature type="compositionally biased region" description="Low complexity" evidence="9">
    <location>
        <begin position="492"/>
        <end position="503"/>
    </location>
</feature>
<feature type="compositionally biased region" description="Polar residues" evidence="9">
    <location>
        <begin position="567"/>
        <end position="582"/>
    </location>
</feature>
<dbReference type="GO" id="GO:0008017">
    <property type="term" value="F:microtubule binding"/>
    <property type="evidence" value="ECO:0007669"/>
    <property type="project" value="UniProtKB-UniRule"/>
</dbReference>
<dbReference type="GO" id="GO:0005813">
    <property type="term" value="C:centrosome"/>
    <property type="evidence" value="ECO:0007669"/>
    <property type="project" value="UniProtKB-SubCell"/>
</dbReference>